<dbReference type="PANTHER" id="PTHR10438:SF468">
    <property type="entry name" value="THIOREDOXIN-1-RELATED"/>
    <property type="match status" value="1"/>
</dbReference>
<name>A0A1C7D4U5_9SPHN</name>
<organism evidence="3 4">
    <name type="scientific">Paraurantiacibacter namhicola</name>
    <dbReference type="NCBI Taxonomy" id="645517"/>
    <lineage>
        <taxon>Bacteria</taxon>
        <taxon>Pseudomonadati</taxon>
        <taxon>Pseudomonadota</taxon>
        <taxon>Alphaproteobacteria</taxon>
        <taxon>Sphingomonadales</taxon>
        <taxon>Erythrobacteraceae</taxon>
        <taxon>Paraurantiacibacter</taxon>
    </lineage>
</organism>
<dbReference type="CDD" id="cd02947">
    <property type="entry name" value="TRX_family"/>
    <property type="match status" value="1"/>
</dbReference>
<dbReference type="PROSITE" id="PS00194">
    <property type="entry name" value="THIOREDOXIN_1"/>
    <property type="match status" value="1"/>
</dbReference>
<dbReference type="STRING" id="645517.A6F65_00158"/>
<dbReference type="InterPro" id="IPR050620">
    <property type="entry name" value="Thioredoxin_H-type-like"/>
</dbReference>
<dbReference type="InterPro" id="IPR017937">
    <property type="entry name" value="Thioredoxin_CS"/>
</dbReference>
<dbReference type="SUPFAM" id="SSF52833">
    <property type="entry name" value="Thioredoxin-like"/>
    <property type="match status" value="1"/>
</dbReference>
<keyword evidence="1" id="KW-0676">Redox-active center</keyword>
<dbReference type="PROSITE" id="PS51352">
    <property type="entry name" value="THIOREDOXIN_2"/>
    <property type="match status" value="1"/>
</dbReference>
<feature type="domain" description="Thioredoxin" evidence="2">
    <location>
        <begin position="10"/>
        <end position="137"/>
    </location>
</feature>
<proteinExistence type="predicted"/>
<accession>A0A1C7D4U5</accession>
<evidence type="ECO:0000259" key="2">
    <source>
        <dbReference type="PROSITE" id="PS51352"/>
    </source>
</evidence>
<keyword evidence="4" id="KW-1185">Reference proteome</keyword>
<dbReference type="InterPro" id="IPR036249">
    <property type="entry name" value="Thioredoxin-like_sf"/>
</dbReference>
<dbReference type="Gene3D" id="3.40.30.10">
    <property type="entry name" value="Glutaredoxin"/>
    <property type="match status" value="1"/>
</dbReference>
<evidence type="ECO:0000313" key="4">
    <source>
        <dbReference type="Proteomes" id="UP000092698"/>
    </source>
</evidence>
<dbReference type="EMBL" id="CP016545">
    <property type="protein sequence ID" value="ANU06485.1"/>
    <property type="molecule type" value="Genomic_DNA"/>
</dbReference>
<protein>
    <submittedName>
        <fullName evidence="3">Thioredoxin</fullName>
    </submittedName>
</protein>
<evidence type="ECO:0000256" key="1">
    <source>
        <dbReference type="ARBA" id="ARBA00023284"/>
    </source>
</evidence>
<reference evidence="3 4" key="1">
    <citation type="submission" date="2016-07" db="EMBL/GenBank/DDBJ databases">
        <title>Complete genome sequence of Altererythrobacter namhicola JCM 16345T, containing esterase-encoding genes.</title>
        <authorList>
            <person name="Cheng H."/>
            <person name="Wu Y.-H."/>
            <person name="Jian S.-L."/>
            <person name="Huo Y.-Y."/>
            <person name="Wang C.-S."/>
            <person name="Xu X.-W."/>
        </authorList>
    </citation>
    <scope>NUCLEOTIDE SEQUENCE [LARGE SCALE GENOMIC DNA]</scope>
    <source>
        <strain evidence="3 4">JCM 16345</strain>
    </source>
</reference>
<dbReference type="AlphaFoldDB" id="A0A1C7D4U5"/>
<dbReference type="Proteomes" id="UP000092698">
    <property type="component" value="Chromosome"/>
</dbReference>
<dbReference type="KEGG" id="anh:A6F65_00158"/>
<evidence type="ECO:0000313" key="3">
    <source>
        <dbReference type="EMBL" id="ANU06485.1"/>
    </source>
</evidence>
<dbReference type="RefSeq" id="WP_169816983.1">
    <property type="nucleotide sequence ID" value="NZ_CP016545.1"/>
</dbReference>
<dbReference type="PANTHER" id="PTHR10438">
    <property type="entry name" value="THIOREDOXIN"/>
    <property type="match status" value="1"/>
</dbReference>
<dbReference type="GO" id="GO:0015036">
    <property type="term" value="F:disulfide oxidoreductase activity"/>
    <property type="evidence" value="ECO:0007669"/>
    <property type="project" value="UniProtKB-ARBA"/>
</dbReference>
<dbReference type="Pfam" id="PF00085">
    <property type="entry name" value="Thioredoxin"/>
    <property type="match status" value="1"/>
</dbReference>
<gene>
    <name evidence="3" type="primary">trxA_2</name>
    <name evidence="3" type="ORF">A6F65_00158</name>
</gene>
<dbReference type="InterPro" id="IPR013766">
    <property type="entry name" value="Thioredoxin_domain"/>
</dbReference>
<sequence length="137" mass="15187">MSRIFLALTILAGAAFLVLSAWIAPAEAREVSGWKAYSPASFETLRASGRPIVVDVHASWCPTCRVQAGILDRYRKSDAFGDVAFVRVDYDNDRQFLKDFRIPRQSTILVFKGGREVGRSVAETNPEKLGALLKRAL</sequence>